<evidence type="ECO:0000313" key="1">
    <source>
        <dbReference type="EMBL" id="KAJ7568183.1"/>
    </source>
</evidence>
<comment type="caution">
    <text evidence="1">The sequence shown here is derived from an EMBL/GenBank/DDBJ whole genome shotgun (WGS) entry which is preliminary data.</text>
</comment>
<gene>
    <name evidence="1" type="ORF">O6H91_01G021800</name>
</gene>
<reference evidence="2" key="1">
    <citation type="journal article" date="2024" name="Proc. Natl. Acad. Sci. U.S.A.">
        <title>Extraordinary preservation of gene collinearity over three hundred million years revealed in homosporous lycophytes.</title>
        <authorList>
            <person name="Li C."/>
            <person name="Wickell D."/>
            <person name="Kuo L.Y."/>
            <person name="Chen X."/>
            <person name="Nie B."/>
            <person name="Liao X."/>
            <person name="Peng D."/>
            <person name="Ji J."/>
            <person name="Jenkins J."/>
            <person name="Williams M."/>
            <person name="Shu S."/>
            <person name="Plott C."/>
            <person name="Barry K."/>
            <person name="Rajasekar S."/>
            <person name="Grimwood J."/>
            <person name="Han X."/>
            <person name="Sun S."/>
            <person name="Hou Z."/>
            <person name="He W."/>
            <person name="Dai G."/>
            <person name="Sun C."/>
            <person name="Schmutz J."/>
            <person name="Leebens-Mack J.H."/>
            <person name="Li F.W."/>
            <person name="Wang L."/>
        </authorList>
    </citation>
    <scope>NUCLEOTIDE SEQUENCE [LARGE SCALE GENOMIC DNA]</scope>
    <source>
        <strain evidence="2">cv. PW_Plant_1</strain>
    </source>
</reference>
<dbReference type="EMBL" id="CM055092">
    <property type="protein sequence ID" value="KAJ7568183.1"/>
    <property type="molecule type" value="Genomic_DNA"/>
</dbReference>
<protein>
    <submittedName>
        <fullName evidence="1">Uncharacterized protein</fullName>
    </submittedName>
</protein>
<sequence>MFPHLRLSGSLPCLAAMPSIAPAMPTPSHLRFFLTSACPPHPFLSFGKSFFVRYCTRIGYTKPYQDQDPKQCPIPSKMQMESSFGGIVCKSRGCQTLCQPPGANVQQRPVSEICRIRDDVLQRKKSAVQITEDYLSRLHETEPHVKSFLYVSEKALEEAAELDRKLGNNEEVGPLAGVPIAVKDNLCTHDMPSTGGSRILEGYRPPYDATAVRKLREAGAVLLGKTNLDEFGMGSSTEGSAFQVTSNPWDLSRVPGGSSGGSAAAVAARQCAAALGTDTGGSIRQPASFCGVVGLKPTYGRVSRFGLMAYASSLDVIGCLASSVLDTAILLSVMAGEDKSDATSSKKDVPTYAASLLPLNLASSKPFEGLKFGIILETIGEGVNDGVLSLIRDAALHIEALGATVTEVSLPTFSKGLPAYYVLAPAEASSNLARYDGVRFGFRADGDELVSMYGQSRGQGFGLEVKRRILMGTYALSAGYYEAFYRRSQQVRTLIQKDFRTALEENDVLLSPVAPTAAFKIGEKANDPLGMYVGDLMTVNVNLAGLPALVVPCGLTEGGRHGLPVGLQMIGNAFEEGKLLRLGHLFEQTLPKINWTIPSVMDTKI</sequence>
<dbReference type="Proteomes" id="UP001162992">
    <property type="component" value="Chromosome 1"/>
</dbReference>
<evidence type="ECO:0000313" key="2">
    <source>
        <dbReference type="Proteomes" id="UP001162992"/>
    </source>
</evidence>
<proteinExistence type="predicted"/>
<organism evidence="1 2">
    <name type="scientific">Diphasiastrum complanatum</name>
    <name type="common">Issler's clubmoss</name>
    <name type="synonym">Lycopodium complanatum</name>
    <dbReference type="NCBI Taxonomy" id="34168"/>
    <lineage>
        <taxon>Eukaryota</taxon>
        <taxon>Viridiplantae</taxon>
        <taxon>Streptophyta</taxon>
        <taxon>Embryophyta</taxon>
        <taxon>Tracheophyta</taxon>
        <taxon>Lycopodiopsida</taxon>
        <taxon>Lycopodiales</taxon>
        <taxon>Lycopodiaceae</taxon>
        <taxon>Lycopodioideae</taxon>
        <taxon>Diphasiastrum</taxon>
    </lineage>
</organism>
<name>A0ACC2EP10_DIPCM</name>
<accession>A0ACC2EP10</accession>
<keyword evidence="2" id="KW-1185">Reference proteome</keyword>